<evidence type="ECO:0000313" key="2">
    <source>
        <dbReference type="Proteomes" id="UP001073122"/>
    </source>
</evidence>
<accession>A0ABT3XRB3</accession>
<dbReference type="RefSeq" id="WP_267265957.1">
    <property type="nucleotide sequence ID" value="NZ_JAOVZW010000013.1"/>
</dbReference>
<comment type="caution">
    <text evidence="1">The sequence shown here is derived from an EMBL/GenBank/DDBJ whole genome shotgun (WGS) entry which is preliminary data.</text>
</comment>
<keyword evidence="2" id="KW-1185">Reference proteome</keyword>
<dbReference type="EMBL" id="JAOVZW010000013">
    <property type="protein sequence ID" value="MCX8524673.1"/>
    <property type="molecule type" value="Genomic_DNA"/>
</dbReference>
<dbReference type="Proteomes" id="UP001073122">
    <property type="component" value="Unassembled WGS sequence"/>
</dbReference>
<sequence length="228" mass="26902">MKELKKKGNDYLVELIGDENKFLDYFIDSIYFIDNETIMREFDVINENIKKEEINIVRRTKSKVVYVEKLEDGSFSKKLSDEKRITKLSDENKLFIRENDDFIRIKFDSTGNYNLVKKIKTEFGIDLSKDYKNYTIAHLSDKPSTPLKHSLANIVLIPTFLNKFLDNRGIVLGTLNINVLKVVKAMIFYKFGEPDMYDTINAKYELNENEIKFITDFDFEKLNFLKRP</sequence>
<name>A0ABT3XRB3_9FLAO</name>
<evidence type="ECO:0008006" key="3">
    <source>
        <dbReference type="Google" id="ProtNLM"/>
    </source>
</evidence>
<evidence type="ECO:0000313" key="1">
    <source>
        <dbReference type="EMBL" id="MCX8524673.1"/>
    </source>
</evidence>
<organism evidence="1 2">
    <name type="scientific">Chryseobacterium formosus</name>
    <dbReference type="NCBI Taxonomy" id="1537363"/>
    <lineage>
        <taxon>Bacteria</taxon>
        <taxon>Pseudomonadati</taxon>
        <taxon>Bacteroidota</taxon>
        <taxon>Flavobacteriia</taxon>
        <taxon>Flavobacteriales</taxon>
        <taxon>Weeksellaceae</taxon>
        <taxon>Chryseobacterium group</taxon>
        <taxon>Chryseobacterium</taxon>
    </lineage>
</organism>
<proteinExistence type="predicted"/>
<reference evidence="1" key="1">
    <citation type="submission" date="2022-10" db="EMBL/GenBank/DDBJ databases">
        <title>Chryseobacterium sp. nov., a novel bacterial species.</title>
        <authorList>
            <person name="Cao Y."/>
        </authorList>
    </citation>
    <scope>NUCLEOTIDE SEQUENCE</scope>
    <source>
        <strain evidence="1">CCTCC AB2015118</strain>
    </source>
</reference>
<protein>
    <recommendedName>
        <fullName evidence="3">HNH endonuclease</fullName>
    </recommendedName>
</protein>
<gene>
    <name evidence="1" type="ORF">OF897_12190</name>
</gene>